<dbReference type="RefSeq" id="WP_067907161.1">
    <property type="nucleotide sequence ID" value="NZ_BSRZ01000006.1"/>
</dbReference>
<evidence type="ECO:0000313" key="1">
    <source>
        <dbReference type="EMBL" id="GLW64796.1"/>
    </source>
</evidence>
<accession>A0A9W6PX45</accession>
<dbReference type="AlphaFoldDB" id="A0A9W6PX45"/>
<dbReference type="Proteomes" id="UP001165124">
    <property type="component" value="Unassembled WGS sequence"/>
</dbReference>
<keyword evidence="2" id="KW-1185">Reference proteome</keyword>
<dbReference type="InterPro" id="IPR046268">
    <property type="entry name" value="DUF6301"/>
</dbReference>
<comment type="caution">
    <text evidence="1">The sequence shown here is derived from an EMBL/GenBank/DDBJ whole genome shotgun (WGS) entry which is preliminary data.</text>
</comment>
<evidence type="ECO:0000313" key="2">
    <source>
        <dbReference type="Proteomes" id="UP001165124"/>
    </source>
</evidence>
<protein>
    <submittedName>
        <fullName evidence="1">Uncharacterized protein</fullName>
    </submittedName>
</protein>
<dbReference type="EMBL" id="BSRZ01000006">
    <property type="protein sequence ID" value="GLW64796.1"/>
    <property type="molecule type" value="Genomic_DNA"/>
</dbReference>
<reference evidence="1" key="1">
    <citation type="submission" date="2023-02" db="EMBL/GenBank/DDBJ databases">
        <title>Actinomadura rubrobrunea NBRC 14622.</title>
        <authorList>
            <person name="Ichikawa N."/>
            <person name="Sato H."/>
            <person name="Tonouchi N."/>
        </authorList>
    </citation>
    <scope>NUCLEOTIDE SEQUENCE</scope>
    <source>
        <strain evidence="1">NBRC 14622</strain>
    </source>
</reference>
<name>A0A9W6PX45_9ACTN</name>
<dbReference type="Pfam" id="PF19818">
    <property type="entry name" value="DUF6301"/>
    <property type="match status" value="1"/>
</dbReference>
<organism evidence="1 2">
    <name type="scientific">Actinomadura rubrobrunea</name>
    <dbReference type="NCBI Taxonomy" id="115335"/>
    <lineage>
        <taxon>Bacteria</taxon>
        <taxon>Bacillati</taxon>
        <taxon>Actinomycetota</taxon>
        <taxon>Actinomycetes</taxon>
        <taxon>Streptosporangiales</taxon>
        <taxon>Thermomonosporaceae</taxon>
        <taxon>Actinomadura</taxon>
    </lineage>
</organism>
<proteinExistence type="predicted"/>
<gene>
    <name evidence="1" type="ORF">Arub01_30400</name>
</gene>
<sequence length="160" mass="18087">MEERRRLSAEQVVQLVTKLRGLEWSWRRADISPILDDFGWNIEYQHELGMRLGTQFGMATGDVYCTDDGRVSAIYGAVCPFIDDTPEERAWLQDVFVETVAAAATVLGDPTDRLPGEFPEVRWRGPQTTIGVRNSAVLVRIFVATNEYMDEMDWAASKGL</sequence>